<dbReference type="InterPro" id="IPR013320">
    <property type="entry name" value="ConA-like_dom_sf"/>
</dbReference>
<feature type="compositionally biased region" description="Polar residues" evidence="1">
    <location>
        <begin position="1044"/>
        <end position="1054"/>
    </location>
</feature>
<feature type="transmembrane region" description="Helical" evidence="2">
    <location>
        <begin position="912"/>
        <end position="934"/>
    </location>
</feature>
<dbReference type="GO" id="GO:0005975">
    <property type="term" value="P:carbohydrate metabolic process"/>
    <property type="evidence" value="ECO:0007669"/>
    <property type="project" value="InterPro"/>
</dbReference>
<feature type="transmembrane region" description="Helical" evidence="2">
    <location>
        <begin position="548"/>
        <end position="570"/>
    </location>
</feature>
<dbReference type="PANTHER" id="PTHR38121:SF2">
    <property type="entry name" value="ACYLTRANSFERASE 3 DOMAIN-CONTAINING PROTEIN"/>
    <property type="match status" value="1"/>
</dbReference>
<keyword evidence="6" id="KW-1185">Reference proteome</keyword>
<dbReference type="Gene3D" id="2.60.120.200">
    <property type="match status" value="1"/>
</dbReference>
<dbReference type="OMA" id="WTIAVQL"/>
<dbReference type="Proteomes" id="UP000016936">
    <property type="component" value="Unassembled WGS sequence"/>
</dbReference>
<proteinExistence type="predicted"/>
<feature type="transmembrane region" description="Helical" evidence="2">
    <location>
        <begin position="883"/>
        <end position="905"/>
    </location>
</feature>
<reference evidence="5 6" key="1">
    <citation type="journal article" date="2012" name="PLoS Pathog.">
        <title>Diverse lifestyles and strategies of plant pathogenesis encoded in the genomes of eighteen Dothideomycetes fungi.</title>
        <authorList>
            <person name="Ohm R.A."/>
            <person name="Feau N."/>
            <person name="Henrissat B."/>
            <person name="Schoch C.L."/>
            <person name="Horwitz B.A."/>
            <person name="Barry K.W."/>
            <person name="Condon B.J."/>
            <person name="Copeland A.C."/>
            <person name="Dhillon B."/>
            <person name="Glaser F."/>
            <person name="Hesse C.N."/>
            <person name="Kosti I."/>
            <person name="LaButti K."/>
            <person name="Lindquist E.A."/>
            <person name="Lucas S."/>
            <person name="Salamov A.A."/>
            <person name="Bradshaw R.E."/>
            <person name="Ciuffetti L."/>
            <person name="Hamelin R.C."/>
            <person name="Kema G.H.J."/>
            <person name="Lawrence C."/>
            <person name="Scott J.A."/>
            <person name="Spatafora J.W."/>
            <person name="Turgeon B.G."/>
            <person name="de Wit P.J.G.M."/>
            <person name="Zhong S."/>
            <person name="Goodwin S.B."/>
            <person name="Grigoriev I.V."/>
        </authorList>
    </citation>
    <scope>NUCLEOTIDE SEQUENCE [LARGE SCALE GENOMIC DNA]</scope>
    <source>
        <strain evidence="6">C5 / ATCC 48332 / race O</strain>
    </source>
</reference>
<evidence type="ECO:0000256" key="1">
    <source>
        <dbReference type="SAM" id="MobiDB-lite"/>
    </source>
</evidence>
<dbReference type="STRING" id="701091.M2UT47"/>
<dbReference type="PANTHER" id="PTHR38121">
    <property type="entry name" value="GH16 DOMAIN-CONTAINING PROTEIN"/>
    <property type="match status" value="1"/>
</dbReference>
<dbReference type="PROSITE" id="PS51762">
    <property type="entry name" value="GH16_2"/>
    <property type="match status" value="1"/>
</dbReference>
<protein>
    <submittedName>
        <fullName evidence="5">Glycoside hydrolase family 16 protein</fullName>
    </submittedName>
</protein>
<name>M2UT47_COCH5</name>
<gene>
    <name evidence="5" type="ORF">COCHEDRAFT_1103410</name>
</gene>
<evidence type="ECO:0000313" key="6">
    <source>
        <dbReference type="Proteomes" id="UP000016936"/>
    </source>
</evidence>
<feature type="domain" description="GH16" evidence="4">
    <location>
        <begin position="50"/>
        <end position="289"/>
    </location>
</feature>
<accession>M2UT47</accession>
<feature type="transmembrane region" description="Helical" evidence="2">
    <location>
        <begin position="851"/>
        <end position="871"/>
    </location>
</feature>
<dbReference type="GO" id="GO:0004553">
    <property type="term" value="F:hydrolase activity, hydrolyzing O-glycosyl compounds"/>
    <property type="evidence" value="ECO:0007669"/>
    <property type="project" value="InterPro"/>
</dbReference>
<keyword evidence="2" id="KW-0472">Membrane</keyword>
<dbReference type="InterPro" id="IPR000757">
    <property type="entry name" value="Beta-glucanase-like"/>
</dbReference>
<feature type="signal peptide" evidence="3">
    <location>
        <begin position="1"/>
        <end position="19"/>
    </location>
</feature>
<dbReference type="Pfam" id="PF00722">
    <property type="entry name" value="Glyco_hydro_16"/>
    <property type="match status" value="1"/>
</dbReference>
<organism evidence="5 6">
    <name type="scientific">Cochliobolus heterostrophus (strain C5 / ATCC 48332 / race O)</name>
    <name type="common">Southern corn leaf blight fungus</name>
    <name type="synonym">Bipolaris maydis</name>
    <dbReference type="NCBI Taxonomy" id="701091"/>
    <lineage>
        <taxon>Eukaryota</taxon>
        <taxon>Fungi</taxon>
        <taxon>Dikarya</taxon>
        <taxon>Ascomycota</taxon>
        <taxon>Pezizomycotina</taxon>
        <taxon>Dothideomycetes</taxon>
        <taxon>Pleosporomycetidae</taxon>
        <taxon>Pleosporales</taxon>
        <taxon>Pleosporineae</taxon>
        <taxon>Pleosporaceae</taxon>
        <taxon>Bipolaris</taxon>
    </lineage>
</organism>
<dbReference type="eggNOG" id="ENOG502QU2I">
    <property type="taxonomic scope" value="Eukaryota"/>
</dbReference>
<feature type="compositionally biased region" description="Low complexity" evidence="1">
    <location>
        <begin position="376"/>
        <end position="386"/>
    </location>
</feature>
<evidence type="ECO:0000259" key="4">
    <source>
        <dbReference type="PROSITE" id="PS51762"/>
    </source>
</evidence>
<feature type="transmembrane region" description="Helical" evidence="2">
    <location>
        <begin position="783"/>
        <end position="809"/>
    </location>
</feature>
<keyword evidence="2" id="KW-1133">Transmembrane helix</keyword>
<evidence type="ECO:0000313" key="5">
    <source>
        <dbReference type="EMBL" id="EMD91057.1"/>
    </source>
</evidence>
<dbReference type="HOGENOM" id="CLU_297715_0_0_1"/>
<feature type="transmembrane region" description="Helical" evidence="2">
    <location>
        <begin position="342"/>
        <end position="362"/>
    </location>
</feature>
<feature type="transmembrane region" description="Helical" evidence="2">
    <location>
        <begin position="741"/>
        <end position="763"/>
    </location>
</feature>
<reference evidence="6" key="2">
    <citation type="journal article" date="2013" name="PLoS Genet.">
        <title>Comparative genome structure, secondary metabolite, and effector coding capacity across Cochliobolus pathogens.</title>
        <authorList>
            <person name="Condon B.J."/>
            <person name="Leng Y."/>
            <person name="Wu D."/>
            <person name="Bushley K.E."/>
            <person name="Ohm R.A."/>
            <person name="Otillar R."/>
            <person name="Martin J."/>
            <person name="Schackwitz W."/>
            <person name="Grimwood J."/>
            <person name="MohdZainudin N."/>
            <person name="Xue C."/>
            <person name="Wang R."/>
            <person name="Manning V.A."/>
            <person name="Dhillon B."/>
            <person name="Tu Z.J."/>
            <person name="Steffenson B.J."/>
            <person name="Salamov A."/>
            <person name="Sun H."/>
            <person name="Lowry S."/>
            <person name="LaButti K."/>
            <person name="Han J."/>
            <person name="Copeland A."/>
            <person name="Lindquist E."/>
            <person name="Barry K."/>
            <person name="Schmutz J."/>
            <person name="Baker S.E."/>
            <person name="Ciuffetti L.M."/>
            <person name="Grigoriev I.V."/>
            <person name="Zhong S."/>
            <person name="Turgeon B.G."/>
        </authorList>
    </citation>
    <scope>NUCLEOTIDE SEQUENCE [LARGE SCALE GENOMIC DNA]</scope>
    <source>
        <strain evidence="6">C5 / ATCC 48332 / race O</strain>
    </source>
</reference>
<feature type="region of interest" description="Disordered" evidence="1">
    <location>
        <begin position="372"/>
        <end position="397"/>
    </location>
</feature>
<dbReference type="CDD" id="cd00413">
    <property type="entry name" value="Glyco_hydrolase_16"/>
    <property type="match status" value="1"/>
</dbReference>
<feature type="region of interest" description="Disordered" evidence="1">
    <location>
        <begin position="410"/>
        <end position="429"/>
    </location>
</feature>
<dbReference type="OrthoDB" id="25131at2759"/>
<sequence length="1054" mass="118176">MFSSALLGLALVQVLPAFAEVSRGAENCTCGFYDSQTKELYTDSIIVYFNETSGLPLDFVAEEFEQNYAKDWNAVFREGASPDNVRLNNGKSLELVVQPTTKEHLVQGASLRTKRRDIQHGSFRTLMRPAYLDVSGTATTMMWKYNESEVTELSVMNNDRLTQPWVGTFVNNEFTTRNLGMNFSQLINGTAANRNYTTLGGGLSNGSINPWDFTEYRIDWTADYINFYIGGNLTRTVEHKRNKGMPSVPSALFFKHWSTGNRFSMRGPPRNGESVADIGWIRMFFNSSTMNEDSREDFVARCPLTDACSMDDFELRGSTPYAEEATDHWKQDGHKDIKRMPALWISVSCLAISTLLLIHTFIRRLAPKITRRSSKPAPVAPAATEAESPKPETEAGAFTESTCTFAMESTDMFSRPGSGHDPSSPKHRSMDDMTIERLDAKPGCSTLGGSTPRIDLSRVNSIMSDSRATTPYASNFNTSRDDVSNLAPPIPGMTSLKHHDSMLTLTDPRATLSPRPDKVQMETVTESALPAPRMRPQPPAKRNRIDHLAGLTALCSLVVTIMHFGLTFVPAMVQPGADAHNPSEPWAQRIIGPFLLNQMWLGVFFTTSVRFLTAPYLRKGKMEEIAKAAVRRTPRLMIPVASVALLEYFFVDVGATKFLQYIPSLTWSTWPYVTRYQNFGQYISEILELIYLVPNAVPQITLHYCTGVLWTIAVQLQGSWLVLLGAVVVYEIKTPWKRMCYYAFCLINHWYAQSWGTYLWLGLLLTDLDVTYKWKAYLATRTAAYYATLTFFWGCVIAGFMVNVVPIWVETRFNFSTAERGVHPDPTTGEAILNTERNGYPAYNTPRLNGLLFAGGMQAVVELSAVVQWILSTPPFLILFPHVFTIYLIHGLVFWSYGSWLMVFLADRGFSYGINVVIVGVTSYGVLFACLPIVTPVIEALGKDMTAMVWMTATNKSPPRRRTLFPYPDDLFTSRIPNEKEEKKQANSSDVETGLAQRQSDESTMYHARSTFSEKGKGKAPASVGVHEMRAFALDEEQHDNRRSSSPMVSRFSG</sequence>
<evidence type="ECO:0000256" key="3">
    <source>
        <dbReference type="SAM" id="SignalP"/>
    </source>
</evidence>
<feature type="transmembrane region" description="Helical" evidence="2">
    <location>
        <begin position="708"/>
        <end position="729"/>
    </location>
</feature>
<feature type="transmembrane region" description="Helical" evidence="2">
    <location>
        <begin position="633"/>
        <end position="651"/>
    </location>
</feature>
<keyword evidence="5" id="KW-0378">Hydrolase</keyword>
<feature type="transmembrane region" description="Helical" evidence="2">
    <location>
        <begin position="590"/>
        <end position="612"/>
    </location>
</feature>
<dbReference type="EMBL" id="KB445577">
    <property type="protein sequence ID" value="EMD91057.1"/>
    <property type="molecule type" value="Genomic_DNA"/>
</dbReference>
<dbReference type="SUPFAM" id="SSF49899">
    <property type="entry name" value="Concanavalin A-like lectins/glucanases"/>
    <property type="match status" value="1"/>
</dbReference>
<feature type="chain" id="PRO_5004027578" evidence="3">
    <location>
        <begin position="20"/>
        <end position="1054"/>
    </location>
</feature>
<feature type="region of interest" description="Disordered" evidence="1">
    <location>
        <begin position="961"/>
        <end position="1054"/>
    </location>
</feature>
<dbReference type="AlphaFoldDB" id="M2UT47"/>
<keyword evidence="3" id="KW-0732">Signal</keyword>
<evidence type="ECO:0000256" key="2">
    <source>
        <dbReference type="SAM" id="Phobius"/>
    </source>
</evidence>
<keyword evidence="2" id="KW-0812">Transmembrane</keyword>